<protein>
    <submittedName>
        <fullName evidence="1">Uncharacterized protein</fullName>
    </submittedName>
</protein>
<name>H5XU52_9FIRM</name>
<organism evidence="1 2">
    <name type="scientific">Desulfosporosinus youngiae DSM 17734</name>
    <dbReference type="NCBI Taxonomy" id="768710"/>
    <lineage>
        <taxon>Bacteria</taxon>
        <taxon>Bacillati</taxon>
        <taxon>Bacillota</taxon>
        <taxon>Clostridia</taxon>
        <taxon>Eubacteriales</taxon>
        <taxon>Desulfitobacteriaceae</taxon>
        <taxon>Desulfosporosinus</taxon>
    </lineage>
</organism>
<evidence type="ECO:0000313" key="1">
    <source>
        <dbReference type="EMBL" id="EHQ89148.1"/>
    </source>
</evidence>
<evidence type="ECO:0000313" key="2">
    <source>
        <dbReference type="Proteomes" id="UP000005104"/>
    </source>
</evidence>
<accession>H5XU52</accession>
<dbReference type="HOGENOM" id="CLU_3182950_0_0_9"/>
<dbReference type="Proteomes" id="UP000005104">
    <property type="component" value="Chromosome"/>
</dbReference>
<dbReference type="AlphaFoldDB" id="H5XU52"/>
<sequence length="46" mass="5018">MFDIITKSTEPFGALSVTLVLPIKQDDRVLQIASSVEKLIASETDP</sequence>
<dbReference type="EMBL" id="CM001441">
    <property type="protein sequence ID" value="EHQ89148.1"/>
    <property type="molecule type" value="Genomic_DNA"/>
</dbReference>
<reference evidence="1 2" key="1">
    <citation type="submission" date="2011-11" db="EMBL/GenBank/DDBJ databases">
        <title>The Noncontiguous Finished genome of Desulfosporosinus youngiae DSM 17734.</title>
        <authorList>
            <consortium name="US DOE Joint Genome Institute (JGI-PGF)"/>
            <person name="Lucas S."/>
            <person name="Han J."/>
            <person name="Lapidus A."/>
            <person name="Cheng J.-F."/>
            <person name="Goodwin L."/>
            <person name="Pitluck S."/>
            <person name="Peters L."/>
            <person name="Ovchinnikova G."/>
            <person name="Lu M."/>
            <person name="Land M.L."/>
            <person name="Hauser L."/>
            <person name="Pester M."/>
            <person name="Spring S."/>
            <person name="Ollivier B."/>
            <person name="Rattei T."/>
            <person name="Klenk H.-P."/>
            <person name="Wagner M."/>
            <person name="Loy A."/>
            <person name="Woyke T.J."/>
        </authorList>
    </citation>
    <scope>NUCLEOTIDE SEQUENCE [LARGE SCALE GENOMIC DNA]</scope>
    <source>
        <strain evidence="1 2">DSM 17734</strain>
    </source>
</reference>
<proteinExistence type="predicted"/>
<gene>
    <name evidence="1" type="ORF">DesyoDRAFT_2050</name>
</gene>
<keyword evidence="2" id="KW-1185">Reference proteome</keyword>